<gene>
    <name evidence="6" type="ORF">NDI56_18950</name>
</gene>
<protein>
    <recommendedName>
        <fullName evidence="2">GTP cyclohydrolase I</fullName>
        <ecNumber evidence="2">3.5.4.16</ecNumber>
    </recommendedName>
</protein>
<feature type="domain" description="GTP cyclohydrolase I" evidence="5">
    <location>
        <begin position="29"/>
        <end position="196"/>
    </location>
</feature>
<dbReference type="RefSeq" id="WP_310921342.1">
    <property type="nucleotide sequence ID" value="NZ_JAMQON010000007.1"/>
</dbReference>
<dbReference type="EC" id="3.5.4.16" evidence="2"/>
<evidence type="ECO:0000313" key="7">
    <source>
        <dbReference type="Proteomes" id="UP001259659"/>
    </source>
</evidence>
<feature type="region of interest" description="Disordered" evidence="4">
    <location>
        <begin position="1"/>
        <end position="22"/>
    </location>
</feature>
<dbReference type="PANTHER" id="PTHR11109:SF7">
    <property type="entry name" value="GTP CYCLOHYDROLASE 1"/>
    <property type="match status" value="1"/>
</dbReference>
<comment type="pathway">
    <text evidence="1">Cofactor biosynthesis; 7,8-dihydroneopterin triphosphate biosynthesis; 7,8-dihydroneopterin triphosphate from GTP: step 1/1.</text>
</comment>
<dbReference type="InterPro" id="IPR001474">
    <property type="entry name" value="GTP_CycHdrlase_I"/>
</dbReference>
<evidence type="ECO:0000256" key="2">
    <source>
        <dbReference type="ARBA" id="ARBA00012715"/>
    </source>
</evidence>
<dbReference type="PANTHER" id="PTHR11109">
    <property type="entry name" value="GTP CYCLOHYDROLASE I"/>
    <property type="match status" value="1"/>
</dbReference>
<evidence type="ECO:0000256" key="1">
    <source>
        <dbReference type="ARBA" id="ARBA00005080"/>
    </source>
</evidence>
<evidence type="ECO:0000259" key="5">
    <source>
        <dbReference type="Pfam" id="PF01227"/>
    </source>
</evidence>
<dbReference type="Proteomes" id="UP001259659">
    <property type="component" value="Unassembled WGS sequence"/>
</dbReference>
<keyword evidence="7" id="KW-1185">Reference proteome</keyword>
<dbReference type="Gene3D" id="1.10.286.10">
    <property type="match status" value="1"/>
</dbReference>
<keyword evidence="3" id="KW-0378">Hydrolase</keyword>
<evidence type="ECO:0000313" key="6">
    <source>
        <dbReference type="EMBL" id="MDS0261485.1"/>
    </source>
</evidence>
<name>A0ABU2FIF1_9EURY</name>
<organism evidence="6 7">
    <name type="scientific">Haloarcula saliterrae</name>
    <dbReference type="NCBI Taxonomy" id="2950534"/>
    <lineage>
        <taxon>Archaea</taxon>
        <taxon>Methanobacteriati</taxon>
        <taxon>Methanobacteriota</taxon>
        <taxon>Stenosarchaea group</taxon>
        <taxon>Halobacteria</taxon>
        <taxon>Halobacteriales</taxon>
        <taxon>Haloarculaceae</taxon>
        <taxon>Haloarcula</taxon>
    </lineage>
</organism>
<comment type="caution">
    <text evidence="6">The sequence shown here is derived from an EMBL/GenBank/DDBJ whole genome shotgun (WGS) entry which is preliminary data.</text>
</comment>
<dbReference type="Gene3D" id="3.30.1130.10">
    <property type="match status" value="1"/>
</dbReference>
<accession>A0ABU2FIF1</accession>
<dbReference type="EMBL" id="JAMQON010000007">
    <property type="protein sequence ID" value="MDS0261485.1"/>
    <property type="molecule type" value="Genomic_DNA"/>
</dbReference>
<dbReference type="SUPFAM" id="SSF55620">
    <property type="entry name" value="Tetrahydrobiopterin biosynthesis enzymes-like"/>
    <property type="match status" value="1"/>
</dbReference>
<dbReference type="InterPro" id="IPR020602">
    <property type="entry name" value="GTP_CycHdrlase_I_dom"/>
</dbReference>
<reference evidence="6 7" key="1">
    <citation type="submission" date="2022-06" db="EMBL/GenBank/DDBJ databases">
        <title>Haloarcula sp. a new haloarchaeum isolate from saline soil.</title>
        <authorList>
            <person name="Strakova D."/>
            <person name="Galisteo C."/>
            <person name="Sanchez-Porro C."/>
            <person name="Ventosa A."/>
        </authorList>
    </citation>
    <scope>NUCLEOTIDE SEQUENCE [LARGE SCALE GENOMIC DNA]</scope>
    <source>
        <strain evidence="6 7">S1CR25-12</strain>
    </source>
</reference>
<sequence>MTDDVQTEPIESVESIDDGETAIDWSKAQEGVRLLLEAVGEDPESEELQETWQRRVPSAFETLTEGSRLEEKPELRTFEASGNNFVVKTGIPVYSLCEHHLLPYFGTATVAYRPAEEVVGLSKLSRYVRWQSRQLTMQEQLTQDIAHGLSDELGAEAVLVELSATHLCEAMRGVETQTETVTRAVAGEPTDNERRRFNEASN</sequence>
<dbReference type="InterPro" id="IPR043134">
    <property type="entry name" value="GTP-CH-I_N"/>
</dbReference>
<proteinExistence type="predicted"/>
<dbReference type="InterPro" id="IPR043133">
    <property type="entry name" value="GTP-CH-I_C/QueF"/>
</dbReference>
<evidence type="ECO:0000256" key="3">
    <source>
        <dbReference type="ARBA" id="ARBA00022801"/>
    </source>
</evidence>
<evidence type="ECO:0000256" key="4">
    <source>
        <dbReference type="SAM" id="MobiDB-lite"/>
    </source>
</evidence>
<dbReference type="Pfam" id="PF01227">
    <property type="entry name" value="GTP_cyclohydroI"/>
    <property type="match status" value="1"/>
</dbReference>